<feature type="transmembrane region" description="Helical" evidence="1">
    <location>
        <begin position="212"/>
        <end position="229"/>
    </location>
</feature>
<name>A0A7Y4H541_9BRAD</name>
<evidence type="ECO:0000313" key="2">
    <source>
        <dbReference type="EMBL" id="NOJ47786.1"/>
    </source>
</evidence>
<proteinExistence type="predicted"/>
<keyword evidence="1" id="KW-0472">Membrane</keyword>
<comment type="caution">
    <text evidence="2">The sequence shown here is derived from an EMBL/GenBank/DDBJ whole genome shotgun (WGS) entry which is preliminary data.</text>
</comment>
<dbReference type="EMBL" id="JAAVLW010000004">
    <property type="protein sequence ID" value="NOJ47786.1"/>
    <property type="molecule type" value="Genomic_DNA"/>
</dbReference>
<keyword evidence="3" id="KW-1185">Reference proteome</keyword>
<evidence type="ECO:0000256" key="1">
    <source>
        <dbReference type="SAM" id="Phobius"/>
    </source>
</evidence>
<feature type="transmembrane region" description="Helical" evidence="1">
    <location>
        <begin position="29"/>
        <end position="47"/>
    </location>
</feature>
<dbReference type="Proteomes" id="UP000528734">
    <property type="component" value="Unassembled WGS sequence"/>
</dbReference>
<feature type="transmembrane region" description="Helical" evidence="1">
    <location>
        <begin position="398"/>
        <end position="416"/>
    </location>
</feature>
<sequence length="551" mass="59342">MVAHLNYCITGHCMNSGASDVRHPKARPLIISLAACSAYVVLLCIFFDPRWETNDDVAMSMVAHGYGLAAYGSPQIVFSNVIWGVIVRTVPSIGGVFGYSLAMLGAITLAASAILYFLVRLGAGYAVGLLVVALILLRPVLQAQFTVTAGLLTAAAVLGVCVYHRTGSTFSLVASAVLALLGFLVRNLEFAVVALVALPILPWGMLWKDRKLQVAAAALVSGMVGVTWIDQFAYSGSEWNYFWELNLARAPFTDFGVAGRLLEAPEIMARHGMSRNDVELLKHYFFADRQLADPARLRAVLADLAPVAVKSYSFESGLDSLRSIFDSRILAPLVAAMVLLLLAFERRTIVSWIISVAVIFALGMAGRHGILRVYIPMFMLLLFIPFLSGRLTSGGRKAAMLVVLVIACLVNAKVLIAESRANSRDIAAATVLGPVPAEPVVVWGGAFPFEISFPLFPGQSNSRNLKMFGLGVFTWAPFSVAVAEENAGRGLVSRLRSGEGILLVADAEQKELLSPYCAEHFGGQLKLEEKTTMLTTILKVTCVEAATKQAN</sequence>
<keyword evidence="1" id="KW-1133">Transmembrane helix</keyword>
<feature type="transmembrane region" description="Helical" evidence="1">
    <location>
        <begin position="325"/>
        <end position="343"/>
    </location>
</feature>
<feature type="transmembrane region" description="Helical" evidence="1">
    <location>
        <begin position="96"/>
        <end position="118"/>
    </location>
</feature>
<gene>
    <name evidence="2" type="ORF">HCN50_16280</name>
</gene>
<dbReference type="RefSeq" id="WP_171710630.1">
    <property type="nucleotide sequence ID" value="NZ_JAAVLW010000004.1"/>
</dbReference>
<reference evidence="2 3" key="1">
    <citation type="submission" date="2020-03" db="EMBL/GenBank/DDBJ databases">
        <title>Bradyrhizobium diversity isolated from nodules of Muelleranthus trifoliolatus.</title>
        <authorList>
            <person name="Klepa M."/>
            <person name="Helene L."/>
            <person name="Hungria M."/>
        </authorList>
    </citation>
    <scope>NUCLEOTIDE SEQUENCE [LARGE SCALE GENOMIC DNA]</scope>
    <source>
        <strain evidence="2 3">WSM 1744</strain>
    </source>
</reference>
<accession>A0A7Y4H541</accession>
<organism evidence="2 3">
    <name type="scientific">Bradyrhizobium archetypum</name>
    <dbReference type="NCBI Taxonomy" id="2721160"/>
    <lineage>
        <taxon>Bacteria</taxon>
        <taxon>Pseudomonadati</taxon>
        <taxon>Pseudomonadota</taxon>
        <taxon>Alphaproteobacteria</taxon>
        <taxon>Hyphomicrobiales</taxon>
        <taxon>Nitrobacteraceae</taxon>
        <taxon>Bradyrhizobium</taxon>
    </lineage>
</organism>
<keyword evidence="1" id="KW-0812">Transmembrane</keyword>
<evidence type="ECO:0000313" key="3">
    <source>
        <dbReference type="Proteomes" id="UP000528734"/>
    </source>
</evidence>
<feature type="transmembrane region" description="Helical" evidence="1">
    <location>
        <begin position="349"/>
        <end position="366"/>
    </location>
</feature>
<feature type="transmembrane region" description="Helical" evidence="1">
    <location>
        <begin position="123"/>
        <end position="141"/>
    </location>
</feature>
<protein>
    <recommendedName>
        <fullName evidence="4">Glycosyltransferase RgtA/B/C/D-like domain-containing protein</fullName>
    </recommendedName>
</protein>
<evidence type="ECO:0008006" key="4">
    <source>
        <dbReference type="Google" id="ProtNLM"/>
    </source>
</evidence>
<dbReference type="AlphaFoldDB" id="A0A7Y4H541"/>
<feature type="transmembrane region" description="Helical" evidence="1">
    <location>
        <begin position="373"/>
        <end position="392"/>
    </location>
</feature>
<feature type="transmembrane region" description="Helical" evidence="1">
    <location>
        <begin position="147"/>
        <end position="164"/>
    </location>
</feature>